<keyword evidence="3" id="KW-1185">Reference proteome</keyword>
<organism evidence="2 3">
    <name type="scientific">Meganyctiphanes norvegica</name>
    <name type="common">Northern krill</name>
    <name type="synonym">Thysanopoda norvegica</name>
    <dbReference type="NCBI Taxonomy" id="48144"/>
    <lineage>
        <taxon>Eukaryota</taxon>
        <taxon>Metazoa</taxon>
        <taxon>Ecdysozoa</taxon>
        <taxon>Arthropoda</taxon>
        <taxon>Crustacea</taxon>
        <taxon>Multicrustacea</taxon>
        <taxon>Malacostraca</taxon>
        <taxon>Eumalacostraca</taxon>
        <taxon>Eucarida</taxon>
        <taxon>Euphausiacea</taxon>
        <taxon>Euphausiidae</taxon>
        <taxon>Meganyctiphanes</taxon>
    </lineage>
</organism>
<comment type="caution">
    <text evidence="2">The sequence shown here is derived from an EMBL/GenBank/DDBJ whole genome shotgun (WGS) entry which is preliminary data.</text>
</comment>
<evidence type="ECO:0000256" key="1">
    <source>
        <dbReference type="SAM" id="MobiDB-lite"/>
    </source>
</evidence>
<name>A0AAV2Q436_MEGNR</name>
<evidence type="ECO:0000313" key="2">
    <source>
        <dbReference type="EMBL" id="CAL4069526.1"/>
    </source>
</evidence>
<dbReference type="EMBL" id="CAXKWB010003575">
    <property type="protein sequence ID" value="CAL4069526.1"/>
    <property type="molecule type" value="Genomic_DNA"/>
</dbReference>
<feature type="region of interest" description="Disordered" evidence="1">
    <location>
        <begin position="91"/>
        <end position="110"/>
    </location>
</feature>
<dbReference type="Proteomes" id="UP001497623">
    <property type="component" value="Unassembled WGS sequence"/>
</dbReference>
<accession>A0AAV2Q436</accession>
<reference evidence="2 3" key="1">
    <citation type="submission" date="2024-05" db="EMBL/GenBank/DDBJ databases">
        <authorList>
            <person name="Wallberg A."/>
        </authorList>
    </citation>
    <scope>NUCLEOTIDE SEQUENCE [LARGE SCALE GENOMIC DNA]</scope>
</reference>
<gene>
    <name evidence="2" type="ORF">MNOR_LOCUS7922</name>
</gene>
<feature type="non-terminal residue" evidence="2">
    <location>
        <position position="1"/>
    </location>
</feature>
<feature type="compositionally biased region" description="Polar residues" evidence="1">
    <location>
        <begin position="91"/>
        <end position="104"/>
    </location>
</feature>
<evidence type="ECO:0000313" key="3">
    <source>
        <dbReference type="Proteomes" id="UP001497623"/>
    </source>
</evidence>
<protein>
    <submittedName>
        <fullName evidence="2">Uncharacterized protein</fullName>
    </submittedName>
</protein>
<proteinExistence type="predicted"/>
<dbReference type="AlphaFoldDB" id="A0AAV2Q436"/>
<sequence>CLTSSNGHLPVEACGVKPYTLPMYARPMCNSTGVAETSIFFNLSLTTPTARSANPLLAGWYGGVNICLTPHFDNFSSNSLEVNCGPLSETNVVGNPASSQNHPNRTAKVL</sequence>